<dbReference type="Proteomes" id="UP000789366">
    <property type="component" value="Unassembled WGS sequence"/>
</dbReference>
<evidence type="ECO:0000313" key="2">
    <source>
        <dbReference type="Proteomes" id="UP000789366"/>
    </source>
</evidence>
<gene>
    <name evidence="1" type="ORF">SPELUC_LOCUS421</name>
</gene>
<evidence type="ECO:0000313" key="1">
    <source>
        <dbReference type="EMBL" id="CAG8444709.1"/>
    </source>
</evidence>
<dbReference type="EMBL" id="CAJVPW010000147">
    <property type="protein sequence ID" value="CAG8444709.1"/>
    <property type="molecule type" value="Genomic_DNA"/>
</dbReference>
<sequence>MFEGDPNSQDCNSYITNPLEKNGSYYNGFFSIPFEDSYKLILASSNNTNYGKRGINVIQFSIKFMDKNARSRFFVRVSDSENVYLKENISSIFLQSITQTNTYEVFSGDNVSLYFGRSIRKIIIPNWNAIMGFQPDYNVKPYLTSRKVVSHMQFTSPLMSIETGFDITTVLNSLGLLGGAWSLAAVAYKLLFGDDAIQPFGLVQKYGYFYKKTQKKLTKFLSTFPLIQIPDPSNNIDENRVELLERKINNLELFLRDYVVEVQQLDKIYNNIKNAND</sequence>
<comment type="caution">
    <text evidence="1">The sequence shown here is derived from an EMBL/GenBank/DDBJ whole genome shotgun (WGS) entry which is preliminary data.</text>
</comment>
<accession>A0ACA9K063</accession>
<proteinExistence type="predicted"/>
<reference evidence="1" key="1">
    <citation type="submission" date="2021-06" db="EMBL/GenBank/DDBJ databases">
        <authorList>
            <person name="Kallberg Y."/>
            <person name="Tangrot J."/>
            <person name="Rosling A."/>
        </authorList>
    </citation>
    <scope>NUCLEOTIDE SEQUENCE</scope>
    <source>
        <strain evidence="1">28 12/20/2015</strain>
    </source>
</reference>
<name>A0ACA9K063_9GLOM</name>
<keyword evidence="2" id="KW-1185">Reference proteome</keyword>
<organism evidence="1 2">
    <name type="scientific">Cetraspora pellucida</name>
    <dbReference type="NCBI Taxonomy" id="1433469"/>
    <lineage>
        <taxon>Eukaryota</taxon>
        <taxon>Fungi</taxon>
        <taxon>Fungi incertae sedis</taxon>
        <taxon>Mucoromycota</taxon>
        <taxon>Glomeromycotina</taxon>
        <taxon>Glomeromycetes</taxon>
        <taxon>Diversisporales</taxon>
        <taxon>Gigasporaceae</taxon>
        <taxon>Cetraspora</taxon>
    </lineage>
</organism>
<protein>
    <submittedName>
        <fullName evidence="1">8835_t:CDS:1</fullName>
    </submittedName>
</protein>